<dbReference type="GO" id="GO:0003729">
    <property type="term" value="F:mRNA binding"/>
    <property type="evidence" value="ECO:0007669"/>
    <property type="project" value="TreeGrafter"/>
</dbReference>
<dbReference type="GO" id="GO:1990904">
    <property type="term" value="C:ribonucleoprotein complex"/>
    <property type="evidence" value="ECO:0007669"/>
    <property type="project" value="TreeGrafter"/>
</dbReference>
<feature type="coiled-coil region" evidence="1">
    <location>
        <begin position="412"/>
        <end position="454"/>
    </location>
</feature>
<evidence type="ECO:0000256" key="1">
    <source>
        <dbReference type="SAM" id="Coils"/>
    </source>
</evidence>
<comment type="caution">
    <text evidence="2">The sequence shown here is derived from an EMBL/GenBank/DDBJ whole genome shotgun (WGS) entry which is preliminary data.</text>
</comment>
<dbReference type="GO" id="GO:0008298">
    <property type="term" value="P:intracellular mRNA localization"/>
    <property type="evidence" value="ECO:0007669"/>
    <property type="project" value="TreeGrafter"/>
</dbReference>
<dbReference type="PANTHER" id="PTHR31027:SF2">
    <property type="entry name" value="LEBERCILIN DOMAIN-CONTAINING PROTEIN"/>
    <property type="match status" value="1"/>
</dbReference>
<dbReference type="AlphaFoldDB" id="A0AAI9WWF8"/>
<dbReference type="GO" id="GO:0005783">
    <property type="term" value="C:endoplasmic reticulum"/>
    <property type="evidence" value="ECO:0007669"/>
    <property type="project" value="TreeGrafter"/>
</dbReference>
<proteinExistence type="predicted"/>
<dbReference type="Proteomes" id="UP001202479">
    <property type="component" value="Unassembled WGS sequence"/>
</dbReference>
<dbReference type="PANTHER" id="PTHR31027">
    <property type="entry name" value="NUCLEAR SEGREGATION PROTEIN BFR1"/>
    <property type="match status" value="1"/>
</dbReference>
<name>A0AAI9WWF8_9ASCO</name>
<sequence length="458" mass="52636">MTSDSTTSETSNFKFIQRRFIKRPDDKAYKESIESLKQEIKKLDLASNELTAQIAKYQIDQKVMDERNRLTGELKALIAKQSGSKNERNALNAQIKAIDAQMKKKIAEINQQTSKNNFKSIAEIDERINSLDKLIDAGDLKLVDERKYVKEMSSLRKLRRDFGSIEQTQASIDQDKAKIADLKKKIAATHNKELNAEFDAIQKKLDDINESNKSIISKRNVIYDKRNEIKKQRDGLYDEIRKVKGEFDEKFANFKKQMAEEKQKREEEMKAQIEEEKKAKLKRRAEKELAEASIPAFTKEINTIHRLLTYFDPSYVKPTTTTAAKEMSQTMNGKSIPSSTNNAIRTIEFPEDLVIVKKEQEDFFVGSKKKNKGKKQSSTKPKNFNVAPDVVVGLSDLTIPFPTKEEDVPETIKTLKEALVALEEKQDEQTKINIERAQARIAKFEVEEVELEGEEEEE</sequence>
<dbReference type="EMBL" id="JAHUZD010000137">
    <property type="protein sequence ID" value="KAI3403175.2"/>
    <property type="molecule type" value="Genomic_DNA"/>
</dbReference>
<gene>
    <name evidence="2" type="ORF">KGF56_004064</name>
</gene>
<reference evidence="2" key="1">
    <citation type="journal article" date="2022" name="DNA Res.">
        <title>Genome analysis of five recently described species of the CUG-Ser clade uncovers Candida theae as a new hybrid lineage with pathogenic potential in the Candida parapsilosis species complex.</title>
        <authorList>
            <person name="Mixao V."/>
            <person name="Del Olmo V."/>
            <person name="Hegedusova E."/>
            <person name="Saus E."/>
            <person name="Pryszcz L."/>
            <person name="Cillingova A."/>
            <person name="Nosek J."/>
            <person name="Gabaldon T."/>
        </authorList>
    </citation>
    <scope>NUCLEOTIDE SEQUENCE</scope>
    <source>
        <strain evidence="2">CBS 10844</strain>
    </source>
</reference>
<organism evidence="2 3">
    <name type="scientific">Candida oxycetoniae</name>
    <dbReference type="NCBI Taxonomy" id="497107"/>
    <lineage>
        <taxon>Eukaryota</taxon>
        <taxon>Fungi</taxon>
        <taxon>Dikarya</taxon>
        <taxon>Ascomycota</taxon>
        <taxon>Saccharomycotina</taxon>
        <taxon>Pichiomycetes</taxon>
        <taxon>Debaryomycetaceae</taxon>
        <taxon>Candida/Lodderomyces clade</taxon>
        <taxon>Candida</taxon>
    </lineage>
</organism>
<evidence type="ECO:0000313" key="2">
    <source>
        <dbReference type="EMBL" id="KAI3403175.2"/>
    </source>
</evidence>
<accession>A0AAI9WWF8</accession>
<evidence type="ECO:0000313" key="3">
    <source>
        <dbReference type="Proteomes" id="UP001202479"/>
    </source>
</evidence>
<dbReference type="RefSeq" id="XP_049178922.1">
    <property type="nucleotide sequence ID" value="XM_049325464.1"/>
</dbReference>
<protein>
    <submittedName>
        <fullName evidence="2">BFR1</fullName>
    </submittedName>
</protein>
<dbReference type="InterPro" id="IPR039604">
    <property type="entry name" value="Bfr1"/>
</dbReference>
<keyword evidence="1" id="KW-0175">Coiled coil</keyword>
<dbReference type="GO" id="GO:0042175">
    <property type="term" value="C:nuclear outer membrane-endoplasmic reticulum membrane network"/>
    <property type="evidence" value="ECO:0007669"/>
    <property type="project" value="TreeGrafter"/>
</dbReference>
<feature type="coiled-coil region" evidence="1">
    <location>
        <begin position="165"/>
        <end position="291"/>
    </location>
</feature>
<feature type="coiled-coil region" evidence="1">
    <location>
        <begin position="26"/>
        <end position="60"/>
    </location>
</feature>
<dbReference type="GeneID" id="73381679"/>
<keyword evidence="3" id="KW-1185">Reference proteome</keyword>